<organism evidence="2 3">
    <name type="scientific">Pseudomonas fluorescens</name>
    <dbReference type="NCBI Taxonomy" id="294"/>
    <lineage>
        <taxon>Bacteria</taxon>
        <taxon>Pseudomonadati</taxon>
        <taxon>Pseudomonadota</taxon>
        <taxon>Gammaproteobacteria</taxon>
        <taxon>Pseudomonadales</taxon>
        <taxon>Pseudomonadaceae</taxon>
        <taxon>Pseudomonas</taxon>
    </lineage>
</organism>
<gene>
    <name evidence="2" type="ORF">PS673_03200</name>
</gene>
<keyword evidence="1" id="KW-1133">Transmembrane helix</keyword>
<proteinExistence type="predicted"/>
<keyword evidence="1" id="KW-0812">Transmembrane</keyword>
<evidence type="ECO:0000256" key="1">
    <source>
        <dbReference type="SAM" id="Phobius"/>
    </source>
</evidence>
<dbReference type="Proteomes" id="UP000344274">
    <property type="component" value="Unassembled WGS sequence"/>
</dbReference>
<keyword evidence="1" id="KW-0472">Membrane</keyword>
<evidence type="ECO:0000313" key="2">
    <source>
        <dbReference type="EMBL" id="VVM99261.1"/>
    </source>
</evidence>
<dbReference type="EMBL" id="CABVHB010000024">
    <property type="protein sequence ID" value="VVM99261.1"/>
    <property type="molecule type" value="Genomic_DNA"/>
</dbReference>
<evidence type="ECO:0000313" key="3">
    <source>
        <dbReference type="Proteomes" id="UP000344274"/>
    </source>
</evidence>
<name>A0A5E6U0S1_PSEFL</name>
<feature type="transmembrane region" description="Helical" evidence="1">
    <location>
        <begin position="12"/>
        <end position="31"/>
    </location>
</feature>
<reference evidence="2 3" key="1">
    <citation type="submission" date="2019-09" db="EMBL/GenBank/DDBJ databases">
        <authorList>
            <person name="Chandra G."/>
            <person name="Truman W A."/>
        </authorList>
    </citation>
    <scope>NUCLEOTIDE SEQUENCE [LARGE SCALE GENOMIC DNA]</scope>
    <source>
        <strain evidence="2">PS673</strain>
    </source>
</reference>
<accession>A0A5E6U0S1</accession>
<sequence length="52" mass="5643">MSVAGGVQDDEFALAYFYIVSPIPGVFAFSIERKSNLIKFLGDGCDSLNINL</sequence>
<dbReference type="AlphaFoldDB" id="A0A5E6U0S1"/>
<protein>
    <submittedName>
        <fullName evidence="2">Uncharacterized protein</fullName>
    </submittedName>
</protein>